<dbReference type="AlphaFoldDB" id="A0A0A9ATQ0"/>
<feature type="region of interest" description="Disordered" evidence="1">
    <location>
        <begin position="1"/>
        <end position="31"/>
    </location>
</feature>
<evidence type="ECO:0000256" key="1">
    <source>
        <dbReference type="SAM" id="MobiDB-lite"/>
    </source>
</evidence>
<reference evidence="2" key="1">
    <citation type="submission" date="2014-09" db="EMBL/GenBank/DDBJ databases">
        <authorList>
            <person name="Magalhaes I.L.F."/>
            <person name="Oliveira U."/>
            <person name="Santos F.R."/>
            <person name="Vidigal T.H.D.A."/>
            <person name="Brescovit A.D."/>
            <person name="Santos A.J."/>
        </authorList>
    </citation>
    <scope>NUCLEOTIDE SEQUENCE</scope>
    <source>
        <tissue evidence="2">Shoot tissue taken approximately 20 cm above the soil surface</tissue>
    </source>
</reference>
<sequence>MAWAGGGAPGCISDQDRRTLTSRSHCVGPTKLPGRRGIHPLRILLRHANQAQWVGREELTNRRWWVG</sequence>
<dbReference type="EMBL" id="GBRH01245595">
    <property type="protein sequence ID" value="JAD52300.1"/>
    <property type="molecule type" value="Transcribed_RNA"/>
</dbReference>
<protein>
    <submittedName>
        <fullName evidence="2">Uncharacterized protein</fullName>
    </submittedName>
</protein>
<reference evidence="2" key="2">
    <citation type="journal article" date="2015" name="Data Brief">
        <title>Shoot transcriptome of the giant reed, Arundo donax.</title>
        <authorList>
            <person name="Barrero R.A."/>
            <person name="Guerrero F.D."/>
            <person name="Moolhuijzen P."/>
            <person name="Goolsby J.A."/>
            <person name="Tidwell J."/>
            <person name="Bellgard S.E."/>
            <person name="Bellgard M.I."/>
        </authorList>
    </citation>
    <scope>NUCLEOTIDE SEQUENCE</scope>
    <source>
        <tissue evidence="2">Shoot tissue taken approximately 20 cm above the soil surface</tissue>
    </source>
</reference>
<organism evidence="2">
    <name type="scientific">Arundo donax</name>
    <name type="common">Giant reed</name>
    <name type="synonym">Donax arundinaceus</name>
    <dbReference type="NCBI Taxonomy" id="35708"/>
    <lineage>
        <taxon>Eukaryota</taxon>
        <taxon>Viridiplantae</taxon>
        <taxon>Streptophyta</taxon>
        <taxon>Embryophyta</taxon>
        <taxon>Tracheophyta</taxon>
        <taxon>Spermatophyta</taxon>
        <taxon>Magnoliopsida</taxon>
        <taxon>Liliopsida</taxon>
        <taxon>Poales</taxon>
        <taxon>Poaceae</taxon>
        <taxon>PACMAD clade</taxon>
        <taxon>Arundinoideae</taxon>
        <taxon>Arundineae</taxon>
        <taxon>Arundo</taxon>
    </lineage>
</organism>
<evidence type="ECO:0000313" key="2">
    <source>
        <dbReference type="EMBL" id="JAD52300.1"/>
    </source>
</evidence>
<name>A0A0A9ATQ0_ARUDO</name>
<accession>A0A0A9ATQ0</accession>
<proteinExistence type="predicted"/>